<comment type="caution">
    <text evidence="1">The sequence shown here is derived from an EMBL/GenBank/DDBJ whole genome shotgun (WGS) entry which is preliminary data.</text>
</comment>
<gene>
    <name evidence="1" type="ORF">PLOB_00046660</name>
</gene>
<evidence type="ECO:0000313" key="2">
    <source>
        <dbReference type="Proteomes" id="UP001159405"/>
    </source>
</evidence>
<dbReference type="Proteomes" id="UP001159405">
    <property type="component" value="Unassembled WGS sequence"/>
</dbReference>
<keyword evidence="2" id="KW-1185">Reference proteome</keyword>
<feature type="non-terminal residue" evidence="1">
    <location>
        <position position="1"/>
    </location>
</feature>
<proteinExistence type="predicted"/>
<protein>
    <submittedName>
        <fullName evidence="1">Uncharacterized protein</fullName>
    </submittedName>
</protein>
<dbReference type="PANTHER" id="PTHR47331">
    <property type="entry name" value="PHD-TYPE DOMAIN-CONTAINING PROTEIN"/>
    <property type="match status" value="1"/>
</dbReference>
<name>A0ABN8PQ44_9CNID</name>
<dbReference type="EMBL" id="CALNXK010000084">
    <property type="protein sequence ID" value="CAH3148563.1"/>
    <property type="molecule type" value="Genomic_DNA"/>
</dbReference>
<accession>A0ABN8PQ44</accession>
<organism evidence="1 2">
    <name type="scientific">Porites lobata</name>
    <dbReference type="NCBI Taxonomy" id="104759"/>
    <lineage>
        <taxon>Eukaryota</taxon>
        <taxon>Metazoa</taxon>
        <taxon>Cnidaria</taxon>
        <taxon>Anthozoa</taxon>
        <taxon>Hexacorallia</taxon>
        <taxon>Scleractinia</taxon>
        <taxon>Fungiina</taxon>
        <taxon>Poritidae</taxon>
        <taxon>Porites</taxon>
    </lineage>
</organism>
<evidence type="ECO:0000313" key="1">
    <source>
        <dbReference type="EMBL" id="CAH3148563.1"/>
    </source>
</evidence>
<sequence length="131" mass="14527">ASFNDFCQFVSEQADLATDPIYSEEGISKPMNAVEKYHKQNERKPKRGRDAGDVPVAMGIIPVWLYHKDNPSNKICVYALLDNARGGTFIKEDSLRRLGVKGSETKLLLTTMHGTQEVDTKAVDGLMASHC</sequence>
<reference evidence="1 2" key="1">
    <citation type="submission" date="2022-05" db="EMBL/GenBank/DDBJ databases">
        <authorList>
            <consortium name="Genoscope - CEA"/>
            <person name="William W."/>
        </authorList>
    </citation>
    <scope>NUCLEOTIDE SEQUENCE [LARGE SCALE GENOMIC DNA]</scope>
</reference>